<organism evidence="1 2">
    <name type="scientific">Spirodela intermedia</name>
    <name type="common">Intermediate duckweed</name>
    <dbReference type="NCBI Taxonomy" id="51605"/>
    <lineage>
        <taxon>Eukaryota</taxon>
        <taxon>Viridiplantae</taxon>
        <taxon>Streptophyta</taxon>
        <taxon>Embryophyta</taxon>
        <taxon>Tracheophyta</taxon>
        <taxon>Spermatophyta</taxon>
        <taxon>Magnoliopsida</taxon>
        <taxon>Liliopsida</taxon>
        <taxon>Araceae</taxon>
        <taxon>Lemnoideae</taxon>
        <taxon>Spirodela</taxon>
    </lineage>
</organism>
<sequence>MTLVCLILHWRSARNKSLSHTCMTTPCPTAGWPPMMWKGSGAHVPPSVQAARAPARGYSPTTLPTRLPRLAGRSPDFAIFLF</sequence>
<protein>
    <submittedName>
        <fullName evidence="1">Uncharacterized protein</fullName>
    </submittedName>
</protein>
<name>A0A7I8K6M7_SPIIN</name>
<dbReference type="AlphaFoldDB" id="A0A7I8K6M7"/>
<accession>A0A7I8K6M7</accession>
<proteinExistence type="predicted"/>
<dbReference type="EMBL" id="LR746265">
    <property type="protein sequence ID" value="CAA7392249.1"/>
    <property type="molecule type" value="Genomic_DNA"/>
</dbReference>
<evidence type="ECO:0000313" key="2">
    <source>
        <dbReference type="Proteomes" id="UP000663760"/>
    </source>
</evidence>
<keyword evidence="2" id="KW-1185">Reference proteome</keyword>
<reference evidence="1" key="1">
    <citation type="submission" date="2020-02" db="EMBL/GenBank/DDBJ databases">
        <authorList>
            <person name="Scholz U."/>
            <person name="Mascher M."/>
            <person name="Fiebig A."/>
        </authorList>
    </citation>
    <scope>NUCLEOTIDE SEQUENCE</scope>
</reference>
<gene>
    <name evidence="1" type="ORF">SI8410_02003398</name>
</gene>
<dbReference type="Proteomes" id="UP000663760">
    <property type="component" value="Chromosome 2"/>
</dbReference>
<evidence type="ECO:0000313" key="1">
    <source>
        <dbReference type="EMBL" id="CAA7392249.1"/>
    </source>
</evidence>